<organism evidence="9 10">
    <name type="scientific">Mycoplasmopsis mustelae</name>
    <dbReference type="NCBI Taxonomy" id="171289"/>
    <lineage>
        <taxon>Bacteria</taxon>
        <taxon>Bacillati</taxon>
        <taxon>Mycoplasmatota</taxon>
        <taxon>Mycoplasmoidales</taxon>
        <taxon>Metamycoplasmataceae</taxon>
        <taxon>Mycoplasmopsis</taxon>
    </lineage>
</organism>
<name>A0A4R7UE78_9BACT</name>
<keyword evidence="7 8" id="KW-0472">Membrane</keyword>
<dbReference type="RefSeq" id="WP_134111218.1">
    <property type="nucleotide sequence ID" value="NZ_SOCN01000004.1"/>
</dbReference>
<keyword evidence="2" id="KW-0813">Transport</keyword>
<sequence length="76" mass="9194">MQQNTNNNVAEQNNKPTRKKHYWFRKLVKDVKRVRWPDSKTNAKNFIKILIFTLLFVVFVSLLTYGFTQLWNVLHI</sequence>
<evidence type="ECO:0000256" key="2">
    <source>
        <dbReference type="ARBA" id="ARBA00022448"/>
    </source>
</evidence>
<dbReference type="NCBIfam" id="TIGR00964">
    <property type="entry name" value="secE_bact"/>
    <property type="match status" value="1"/>
</dbReference>
<dbReference type="GO" id="GO:0009306">
    <property type="term" value="P:protein secretion"/>
    <property type="evidence" value="ECO:0007669"/>
    <property type="project" value="InterPro"/>
</dbReference>
<keyword evidence="4" id="KW-0653">Protein transport</keyword>
<keyword evidence="10" id="KW-1185">Reference proteome</keyword>
<dbReference type="InterPro" id="IPR001901">
    <property type="entry name" value="Translocase_SecE/Sec61-g"/>
</dbReference>
<reference evidence="9 10" key="1">
    <citation type="submission" date="2019-03" db="EMBL/GenBank/DDBJ databases">
        <title>Genomic Encyclopedia of Archaeal and Bacterial Type Strains, Phase II (KMG-II): from individual species to whole genera.</title>
        <authorList>
            <person name="Goeker M."/>
        </authorList>
    </citation>
    <scope>NUCLEOTIDE SEQUENCE [LARGE SCALE GENOMIC DNA]</scope>
    <source>
        <strain evidence="9 10">ATCC 35214</strain>
    </source>
</reference>
<comment type="subcellular location">
    <subcellularLocation>
        <location evidence="1">Membrane</location>
    </subcellularLocation>
</comment>
<dbReference type="InterPro" id="IPR005807">
    <property type="entry name" value="SecE_bac"/>
</dbReference>
<dbReference type="GO" id="GO:0006605">
    <property type="term" value="P:protein targeting"/>
    <property type="evidence" value="ECO:0007669"/>
    <property type="project" value="InterPro"/>
</dbReference>
<dbReference type="GO" id="GO:0006886">
    <property type="term" value="P:intracellular protein transport"/>
    <property type="evidence" value="ECO:0007669"/>
    <property type="project" value="InterPro"/>
</dbReference>
<dbReference type="AlphaFoldDB" id="A0A4R7UE78"/>
<keyword evidence="6" id="KW-0811">Translocation</keyword>
<feature type="transmembrane region" description="Helical" evidence="8">
    <location>
        <begin position="49"/>
        <end position="68"/>
    </location>
</feature>
<evidence type="ECO:0000313" key="10">
    <source>
        <dbReference type="Proteomes" id="UP000295757"/>
    </source>
</evidence>
<comment type="caution">
    <text evidence="9">The sequence shown here is derived from an EMBL/GenBank/DDBJ whole genome shotgun (WGS) entry which is preliminary data.</text>
</comment>
<dbReference type="GO" id="GO:0016020">
    <property type="term" value="C:membrane"/>
    <property type="evidence" value="ECO:0007669"/>
    <property type="project" value="UniProtKB-SubCell"/>
</dbReference>
<evidence type="ECO:0000313" key="9">
    <source>
        <dbReference type="EMBL" id="TDV23057.1"/>
    </source>
</evidence>
<proteinExistence type="predicted"/>
<evidence type="ECO:0000256" key="7">
    <source>
        <dbReference type="ARBA" id="ARBA00023136"/>
    </source>
</evidence>
<dbReference type="EMBL" id="SOCN01000004">
    <property type="protein sequence ID" value="TDV23057.1"/>
    <property type="molecule type" value="Genomic_DNA"/>
</dbReference>
<evidence type="ECO:0000256" key="8">
    <source>
        <dbReference type="SAM" id="Phobius"/>
    </source>
</evidence>
<evidence type="ECO:0000256" key="6">
    <source>
        <dbReference type="ARBA" id="ARBA00023010"/>
    </source>
</evidence>
<dbReference type="Pfam" id="PF00584">
    <property type="entry name" value="SecE"/>
    <property type="match status" value="1"/>
</dbReference>
<gene>
    <name evidence="9" type="ORF">BCF59_0680</name>
</gene>
<evidence type="ECO:0000256" key="5">
    <source>
        <dbReference type="ARBA" id="ARBA00022989"/>
    </source>
</evidence>
<keyword evidence="5 8" id="KW-1133">Transmembrane helix</keyword>
<dbReference type="InterPro" id="IPR038379">
    <property type="entry name" value="SecE_sf"/>
</dbReference>
<keyword evidence="3 8" id="KW-0812">Transmembrane</keyword>
<dbReference type="Gene3D" id="1.20.5.1030">
    <property type="entry name" value="Preprotein translocase secy subunit"/>
    <property type="match status" value="1"/>
</dbReference>
<accession>A0A4R7UE78</accession>
<protein>
    <submittedName>
        <fullName evidence="9">Preprotein translocase subunit SecE</fullName>
    </submittedName>
</protein>
<dbReference type="OrthoDB" id="399914at2"/>
<evidence type="ECO:0000256" key="4">
    <source>
        <dbReference type="ARBA" id="ARBA00022927"/>
    </source>
</evidence>
<dbReference type="Proteomes" id="UP000295757">
    <property type="component" value="Unassembled WGS sequence"/>
</dbReference>
<evidence type="ECO:0000256" key="1">
    <source>
        <dbReference type="ARBA" id="ARBA00004370"/>
    </source>
</evidence>
<dbReference type="GO" id="GO:0008320">
    <property type="term" value="F:protein transmembrane transporter activity"/>
    <property type="evidence" value="ECO:0007669"/>
    <property type="project" value="InterPro"/>
</dbReference>
<evidence type="ECO:0000256" key="3">
    <source>
        <dbReference type="ARBA" id="ARBA00022692"/>
    </source>
</evidence>